<dbReference type="AlphaFoldDB" id="F6D570"/>
<dbReference type="eggNOG" id="arCOG12083">
    <property type="taxonomic scope" value="Archaea"/>
</dbReference>
<proteinExistence type="predicted"/>
<dbReference type="RefSeq" id="WP_013825679.1">
    <property type="nucleotide sequence ID" value="NC_015574.1"/>
</dbReference>
<protein>
    <submittedName>
        <fullName evidence="1">Uncharacterized protein</fullName>
    </submittedName>
</protein>
<sequence>MYKYNPHSSRNYGDEIVLFHSKDRYKRKTWRYSVIEDLKNLKDRGKITEKLELKAVVGEFDEGAQEIIKHAINHNFESITIISGPKIFCEDKNEIHTILTSHKFLKYLILPVRPTKHYMIFNKKHLFIEKIHRHNEKRGATGIKNAQLELIQFYEQAFLKLLQYAEPTSKKSTLNQQCYIN</sequence>
<gene>
    <name evidence="1" type="ordered locus">MSWAN_1160</name>
</gene>
<keyword evidence="2" id="KW-1185">Reference proteome</keyword>
<accession>F6D570</accession>
<dbReference type="Proteomes" id="UP000009231">
    <property type="component" value="Chromosome"/>
</dbReference>
<dbReference type="EMBL" id="CP002772">
    <property type="protein sequence ID" value="AEG18178.1"/>
    <property type="molecule type" value="Genomic_DNA"/>
</dbReference>
<reference evidence="1 2" key="1">
    <citation type="journal article" date="2014" name="Int. J. Syst. Evol. Microbiol.">
        <title>Methanobacterium paludis sp. nov. and a novel strain of Methanobacterium lacus isolated from northern peatlands.</title>
        <authorList>
            <person name="Cadillo-Quiroz H."/>
            <person name="Brauer S.L."/>
            <person name="Goodson N."/>
            <person name="Yavitt J.B."/>
            <person name="Zinder S.H."/>
        </authorList>
    </citation>
    <scope>NUCLEOTIDE SEQUENCE [LARGE SCALE GENOMIC DNA]</scope>
    <source>
        <strain evidence="2">DSM 25820 / JCM 18151 / SWAN1</strain>
    </source>
</reference>
<evidence type="ECO:0000313" key="1">
    <source>
        <dbReference type="EMBL" id="AEG18178.1"/>
    </source>
</evidence>
<organism evidence="1 2">
    <name type="scientific">Methanobacterium paludis (strain DSM 25820 / JCM 18151 / SWAN1)</name>
    <dbReference type="NCBI Taxonomy" id="868131"/>
    <lineage>
        <taxon>Archaea</taxon>
        <taxon>Methanobacteriati</taxon>
        <taxon>Methanobacteriota</taxon>
        <taxon>Methanomada group</taxon>
        <taxon>Methanobacteria</taxon>
        <taxon>Methanobacteriales</taxon>
        <taxon>Methanobacteriaceae</taxon>
        <taxon>Methanobacterium</taxon>
    </lineage>
</organism>
<name>F6D570_METPW</name>
<dbReference type="GeneID" id="10668665"/>
<dbReference type="KEGG" id="mew:MSWAN_1160"/>
<evidence type="ECO:0000313" key="2">
    <source>
        <dbReference type="Proteomes" id="UP000009231"/>
    </source>
</evidence>
<dbReference type="STRING" id="868131.MSWAN_1160"/>
<dbReference type="HOGENOM" id="CLU_1465115_0_0_2"/>